<evidence type="ECO:0000313" key="3">
    <source>
        <dbReference type="EMBL" id="MFD1481532.1"/>
    </source>
</evidence>
<keyword evidence="1" id="KW-1133">Transmembrane helix</keyword>
<reference evidence="4" key="1">
    <citation type="journal article" date="2019" name="Int. J. Syst. Evol. Microbiol.">
        <title>The Global Catalogue of Microorganisms (GCM) 10K type strain sequencing project: providing services to taxonomists for standard genome sequencing and annotation.</title>
        <authorList>
            <consortium name="The Broad Institute Genomics Platform"/>
            <consortium name="The Broad Institute Genome Sequencing Center for Infectious Disease"/>
            <person name="Wu L."/>
            <person name="Ma J."/>
        </authorList>
    </citation>
    <scope>NUCLEOTIDE SEQUENCE [LARGE SCALE GENOMIC DNA]</scope>
    <source>
        <strain evidence="4">CCM 8875</strain>
    </source>
</reference>
<accession>A0ABW4DUZ4</accession>
<dbReference type="Proteomes" id="UP001597302">
    <property type="component" value="Unassembled WGS sequence"/>
</dbReference>
<evidence type="ECO:0000313" key="4">
    <source>
        <dbReference type="Proteomes" id="UP001597302"/>
    </source>
</evidence>
<keyword evidence="4" id="KW-1185">Reference proteome</keyword>
<gene>
    <name evidence="3" type="ORF">ACFQ5P_09505</name>
</gene>
<dbReference type="Pfam" id="PF07331">
    <property type="entry name" value="TctB"/>
    <property type="match status" value="1"/>
</dbReference>
<keyword evidence="1" id="KW-0812">Transmembrane</keyword>
<feature type="transmembrane region" description="Helical" evidence="1">
    <location>
        <begin position="36"/>
        <end position="56"/>
    </location>
</feature>
<dbReference type="RefSeq" id="WP_131572842.1">
    <property type="nucleotide sequence ID" value="NZ_CBCSAJ010000004.1"/>
</dbReference>
<dbReference type="InterPro" id="IPR009936">
    <property type="entry name" value="DUF1468"/>
</dbReference>
<feature type="transmembrane region" description="Helical" evidence="1">
    <location>
        <begin position="104"/>
        <end position="120"/>
    </location>
</feature>
<protein>
    <submittedName>
        <fullName evidence="3">Tripartite tricarboxylate transporter TctB family protein</fullName>
    </submittedName>
</protein>
<feature type="transmembrane region" description="Helical" evidence="1">
    <location>
        <begin position="7"/>
        <end position="24"/>
    </location>
</feature>
<dbReference type="EMBL" id="JBHTOQ010000022">
    <property type="protein sequence ID" value="MFD1481532.1"/>
    <property type="molecule type" value="Genomic_DNA"/>
</dbReference>
<keyword evidence="1" id="KW-0472">Membrane</keyword>
<name>A0ABW4DUZ4_9RHOB</name>
<feature type="transmembrane region" description="Helical" evidence="1">
    <location>
        <begin position="125"/>
        <end position="146"/>
    </location>
</feature>
<feature type="domain" description="DUF1468" evidence="2">
    <location>
        <begin position="7"/>
        <end position="151"/>
    </location>
</feature>
<evidence type="ECO:0000256" key="1">
    <source>
        <dbReference type="SAM" id="Phobius"/>
    </source>
</evidence>
<comment type="caution">
    <text evidence="3">The sequence shown here is derived from an EMBL/GenBank/DDBJ whole genome shotgun (WGS) entry which is preliminary data.</text>
</comment>
<sequence>MKITDAISGLLLMGLGLFMLWQAAQFPSFGGQPYGAALLPSILAVGFLAAGGLLVARDLLVRRHAPAGPWVALIPDLRQGTGMAAGLAVLGNVLAQIWLAPQLGYLPVAIMGLAVLFVVLRLRLWVALTLAVGTSLACWWLFAGLLRVPLPRGLLDGIL</sequence>
<organism evidence="3 4">
    <name type="scientific">Paracoccus nototheniae</name>
    <dbReference type="NCBI Taxonomy" id="2489002"/>
    <lineage>
        <taxon>Bacteria</taxon>
        <taxon>Pseudomonadati</taxon>
        <taxon>Pseudomonadota</taxon>
        <taxon>Alphaproteobacteria</taxon>
        <taxon>Rhodobacterales</taxon>
        <taxon>Paracoccaceae</taxon>
        <taxon>Paracoccus</taxon>
    </lineage>
</organism>
<feature type="transmembrane region" description="Helical" evidence="1">
    <location>
        <begin position="77"/>
        <end position="98"/>
    </location>
</feature>
<proteinExistence type="predicted"/>
<evidence type="ECO:0000259" key="2">
    <source>
        <dbReference type="Pfam" id="PF07331"/>
    </source>
</evidence>